<evidence type="ECO:0000256" key="1">
    <source>
        <dbReference type="SAM" id="SignalP"/>
    </source>
</evidence>
<dbReference type="SUPFAM" id="SSF56436">
    <property type="entry name" value="C-type lectin-like"/>
    <property type="match status" value="1"/>
</dbReference>
<protein>
    <submittedName>
        <fullName evidence="3">Putative C-type lectin-like 34</fullName>
    </submittedName>
</protein>
<feature type="domain" description="C-type lectin" evidence="2">
    <location>
        <begin position="10"/>
        <end position="87"/>
    </location>
</feature>
<dbReference type="InterPro" id="IPR016186">
    <property type="entry name" value="C-type_lectin-like/link_sf"/>
</dbReference>
<dbReference type="Pfam" id="PF00059">
    <property type="entry name" value="Lectin_C"/>
    <property type="match status" value="1"/>
</dbReference>
<accession>A0A8J5JL48</accession>
<dbReference type="InterPro" id="IPR001304">
    <property type="entry name" value="C-type_lectin-like"/>
</dbReference>
<dbReference type="CDD" id="cd00037">
    <property type="entry name" value="CLECT"/>
    <property type="match status" value="1"/>
</dbReference>
<proteinExistence type="predicted"/>
<comment type="caution">
    <text evidence="3">The sequence shown here is derived from an EMBL/GenBank/DDBJ whole genome shotgun (WGS) entry which is preliminary data.</text>
</comment>
<dbReference type="Proteomes" id="UP000747542">
    <property type="component" value="Unassembled WGS sequence"/>
</dbReference>
<dbReference type="InterPro" id="IPR016187">
    <property type="entry name" value="CTDL_fold"/>
</dbReference>
<evidence type="ECO:0000259" key="2">
    <source>
        <dbReference type="PROSITE" id="PS50041"/>
    </source>
</evidence>
<gene>
    <name evidence="3" type="primary">Clec-L34</name>
    <name evidence="3" type="ORF">Hamer_G022435</name>
</gene>
<dbReference type="Gene3D" id="3.10.100.10">
    <property type="entry name" value="Mannose-Binding Protein A, subunit A"/>
    <property type="match status" value="1"/>
</dbReference>
<evidence type="ECO:0000313" key="4">
    <source>
        <dbReference type="Proteomes" id="UP000747542"/>
    </source>
</evidence>
<dbReference type="PROSITE" id="PS50041">
    <property type="entry name" value="C_TYPE_LECTIN_2"/>
    <property type="match status" value="1"/>
</dbReference>
<organism evidence="3 4">
    <name type="scientific">Homarus americanus</name>
    <name type="common">American lobster</name>
    <dbReference type="NCBI Taxonomy" id="6706"/>
    <lineage>
        <taxon>Eukaryota</taxon>
        <taxon>Metazoa</taxon>
        <taxon>Ecdysozoa</taxon>
        <taxon>Arthropoda</taxon>
        <taxon>Crustacea</taxon>
        <taxon>Multicrustacea</taxon>
        <taxon>Malacostraca</taxon>
        <taxon>Eumalacostraca</taxon>
        <taxon>Eucarida</taxon>
        <taxon>Decapoda</taxon>
        <taxon>Pleocyemata</taxon>
        <taxon>Astacidea</taxon>
        <taxon>Nephropoidea</taxon>
        <taxon>Nephropidae</taxon>
        <taxon>Homarus</taxon>
    </lineage>
</organism>
<feature type="chain" id="PRO_5035271443" evidence="1">
    <location>
        <begin position="16"/>
        <end position="88"/>
    </location>
</feature>
<name>A0A8J5JL48_HOMAM</name>
<dbReference type="EMBL" id="JAHLQT010031329">
    <property type="protein sequence ID" value="KAG7160307.1"/>
    <property type="molecule type" value="Genomic_DNA"/>
</dbReference>
<keyword evidence="4" id="KW-1185">Reference proteome</keyword>
<feature type="signal peptide" evidence="1">
    <location>
        <begin position="1"/>
        <end position="15"/>
    </location>
</feature>
<dbReference type="AlphaFoldDB" id="A0A8J5JL48"/>
<evidence type="ECO:0000313" key="3">
    <source>
        <dbReference type="EMBL" id="KAG7160307.1"/>
    </source>
</evidence>
<sequence>MGLNIIVFLILESTAKDYWLGATDEEVEGSWKWLDGSAVTMGMPLWHNCSHSDPDGGSSQNSLLIDESYSYYFIDNDCSAELRGICEH</sequence>
<reference evidence="3" key="1">
    <citation type="journal article" date="2021" name="Sci. Adv.">
        <title>The American lobster genome reveals insights on longevity, neural, and immune adaptations.</title>
        <authorList>
            <person name="Polinski J.M."/>
            <person name="Zimin A.V."/>
            <person name="Clark K.F."/>
            <person name="Kohn A.B."/>
            <person name="Sadowski N."/>
            <person name="Timp W."/>
            <person name="Ptitsyn A."/>
            <person name="Khanna P."/>
            <person name="Romanova D.Y."/>
            <person name="Williams P."/>
            <person name="Greenwood S.J."/>
            <person name="Moroz L.L."/>
            <person name="Walt D.R."/>
            <person name="Bodnar A.G."/>
        </authorList>
    </citation>
    <scope>NUCLEOTIDE SEQUENCE</scope>
    <source>
        <strain evidence="3">GMGI-L3</strain>
    </source>
</reference>
<keyword evidence="1" id="KW-0732">Signal</keyword>